<keyword evidence="3 4" id="KW-0808">Transferase</keyword>
<evidence type="ECO:0000256" key="1">
    <source>
        <dbReference type="ARBA" id="ARBA00007137"/>
    </source>
</evidence>
<evidence type="ECO:0000256" key="4">
    <source>
        <dbReference type="PIRNR" id="PIRNR037567"/>
    </source>
</evidence>
<dbReference type="OrthoDB" id="5713681at2"/>
<sequence>MSEITTPPLPSSEGQGSEAPDTETLAAAPERRKRAGGRGAERHRSGTETSRYRKLVNTIARTEMLSAEALEDIHEASLTVLEEIGMDIILPEARDRMRAAGAEVRPGSERVRFDRGLILEMIASAPSAFTMHARNPARNVDIGGSNLVFAQVASAPFVADREGGRRAGNQADFRKLIKLAQHYEIIHTTGGYPVEPIDIHPSVRHLDCLSDLVTLTDKVFHCYSLGKQRNLDALEIARIGRGVSMEQMESEPSLFTVINSSSPLRLDGPMLQGIIEMSSRGQVVIMTPFTLAGAMAPVTIAGALVQQNAEALAGIAFTQMVRKGAPVMYGGFTSNVDMKTGAPAFGTPEYMKAVIAGGQLARRYRIPYRTSNTNAANTLDAQAAYESAMSLWALTQGGGNFVLHSAGWTEGGLTASFEKFILDVDMLQMVAEFLTPLDVSPDALALDAVRDVGPGGHYFGTAHTLARYETAFYSPILSDWRNFETWTDAGRPTTYDHANRIFKEALAAYQQPALDPAIEEELKEFVTRRKSEGGVATDF</sequence>
<dbReference type="Proteomes" id="UP000295238">
    <property type="component" value="Unassembled WGS sequence"/>
</dbReference>
<dbReference type="EC" id="2.1.1.-" evidence="4"/>
<dbReference type="RefSeq" id="WP_133314568.1">
    <property type="nucleotide sequence ID" value="NZ_SMTL01000001.1"/>
</dbReference>
<dbReference type="GO" id="GO:0015948">
    <property type="term" value="P:methanogenesis"/>
    <property type="evidence" value="ECO:0007669"/>
    <property type="project" value="UniProtKB-UniRule"/>
</dbReference>
<evidence type="ECO:0000313" key="7">
    <source>
        <dbReference type="Proteomes" id="UP000295238"/>
    </source>
</evidence>
<feature type="region of interest" description="Disordered" evidence="5">
    <location>
        <begin position="1"/>
        <end position="51"/>
    </location>
</feature>
<evidence type="ECO:0000256" key="5">
    <source>
        <dbReference type="SAM" id="MobiDB-lite"/>
    </source>
</evidence>
<protein>
    <recommendedName>
        <fullName evidence="4">Methyltransferase</fullName>
        <ecNumber evidence="4">2.1.1.-</ecNumber>
    </recommendedName>
</protein>
<dbReference type="PIRSF" id="PIRSF037567">
    <property type="entry name" value="MTTB_MeTrfase"/>
    <property type="match status" value="1"/>
</dbReference>
<dbReference type="GO" id="GO:0008168">
    <property type="term" value="F:methyltransferase activity"/>
    <property type="evidence" value="ECO:0007669"/>
    <property type="project" value="UniProtKB-KW"/>
</dbReference>
<reference evidence="6 7" key="1">
    <citation type="submission" date="2019-03" db="EMBL/GenBank/DDBJ databases">
        <title>Rhizobium sp. nov., an bacterium isolated from biocrust in Mu Us Desert.</title>
        <authorList>
            <person name="Lixiong L."/>
        </authorList>
    </citation>
    <scope>NUCLEOTIDE SEQUENCE [LARGE SCALE GENOMIC DNA]</scope>
    <source>
        <strain evidence="6 7">SPY-1</strain>
    </source>
</reference>
<dbReference type="Pfam" id="PF06253">
    <property type="entry name" value="MTTB"/>
    <property type="match status" value="1"/>
</dbReference>
<comment type="similarity">
    <text evidence="1 4">Belongs to the trimethylamine methyltransferase family.</text>
</comment>
<dbReference type="AlphaFoldDB" id="A0A4R5UMV3"/>
<accession>A0A4R5UMV3</accession>
<keyword evidence="7" id="KW-1185">Reference proteome</keyword>
<evidence type="ECO:0000313" key="6">
    <source>
        <dbReference type="EMBL" id="TDK39119.1"/>
    </source>
</evidence>
<keyword evidence="2 6" id="KW-0489">Methyltransferase</keyword>
<gene>
    <name evidence="6" type="ORF">E2F50_03010</name>
</gene>
<dbReference type="GO" id="GO:0032259">
    <property type="term" value="P:methylation"/>
    <property type="evidence" value="ECO:0007669"/>
    <property type="project" value="UniProtKB-KW"/>
</dbReference>
<proteinExistence type="inferred from homology"/>
<comment type="caution">
    <text evidence="6">The sequence shown here is derived from an EMBL/GenBank/DDBJ whole genome shotgun (WGS) entry which is preliminary data.</text>
</comment>
<evidence type="ECO:0000256" key="3">
    <source>
        <dbReference type="ARBA" id="ARBA00022679"/>
    </source>
</evidence>
<organism evidence="6 7">
    <name type="scientific">Rhizobium deserti</name>
    <dbReference type="NCBI Taxonomy" id="2547961"/>
    <lineage>
        <taxon>Bacteria</taxon>
        <taxon>Pseudomonadati</taxon>
        <taxon>Pseudomonadota</taxon>
        <taxon>Alphaproteobacteria</taxon>
        <taxon>Hyphomicrobiales</taxon>
        <taxon>Rhizobiaceae</taxon>
        <taxon>Rhizobium/Agrobacterium group</taxon>
        <taxon>Rhizobium</taxon>
    </lineage>
</organism>
<dbReference type="EMBL" id="SMTL01000001">
    <property type="protein sequence ID" value="TDK39119.1"/>
    <property type="molecule type" value="Genomic_DNA"/>
</dbReference>
<evidence type="ECO:0000256" key="2">
    <source>
        <dbReference type="ARBA" id="ARBA00022603"/>
    </source>
</evidence>
<dbReference type="InterPro" id="IPR010426">
    <property type="entry name" value="MTTB_MeTrfase"/>
</dbReference>
<dbReference type="Gene3D" id="3.20.20.480">
    <property type="entry name" value="Trimethylamine methyltransferase-like"/>
    <property type="match status" value="1"/>
</dbReference>
<dbReference type="InterPro" id="IPR038601">
    <property type="entry name" value="MttB-like_sf"/>
</dbReference>
<name>A0A4R5UMV3_9HYPH</name>